<comment type="caution">
    <text evidence="1">The sequence shown here is derived from an EMBL/GenBank/DDBJ whole genome shotgun (WGS) entry which is preliminary data.</text>
</comment>
<reference evidence="1" key="2">
    <citation type="submission" date="2023-01" db="EMBL/GenBank/DDBJ databases">
        <title>Draft genome sequence of Algimonas ampicilliniresistens strain NBRC 108219.</title>
        <authorList>
            <person name="Sun Q."/>
            <person name="Mori K."/>
        </authorList>
    </citation>
    <scope>NUCLEOTIDE SEQUENCE</scope>
    <source>
        <strain evidence="1">NBRC 108219</strain>
    </source>
</reference>
<accession>A0ABQ5VBI2</accession>
<proteinExistence type="predicted"/>
<evidence type="ECO:0008006" key="3">
    <source>
        <dbReference type="Google" id="ProtNLM"/>
    </source>
</evidence>
<name>A0ABQ5VBI2_9PROT</name>
<dbReference type="RefSeq" id="WP_284390649.1">
    <property type="nucleotide sequence ID" value="NZ_BSNK01000002.1"/>
</dbReference>
<evidence type="ECO:0000313" key="2">
    <source>
        <dbReference type="Proteomes" id="UP001161391"/>
    </source>
</evidence>
<dbReference type="EMBL" id="BSNK01000002">
    <property type="protein sequence ID" value="GLQ24347.1"/>
    <property type="molecule type" value="Genomic_DNA"/>
</dbReference>
<protein>
    <recommendedName>
        <fullName evidence="3">HEAT repeat domain-containing protein</fullName>
    </recommendedName>
</protein>
<gene>
    <name evidence="1" type="ORF">GCM10007853_22210</name>
</gene>
<dbReference type="Proteomes" id="UP001161391">
    <property type="component" value="Unassembled WGS sequence"/>
</dbReference>
<keyword evidence="2" id="KW-1185">Reference proteome</keyword>
<sequence length="434" mass="46159">MIRRALILTTCLSVFTLGLSSFDDGSFGDAAFAAEDPAEISGQAKNLRNLFEVAGRNGLVNMRGRPGENEVTAADATEPASVPEWTADPADCQTLTPLFGGGQGDFALGLFTELATDGTDRAALASALADLIDLSYSGQRLPVDLRNAAECGPSFLPWQALADPGRALGPADEATLAVWLGRMSPPLRRQLGVQIAIRAGMAGNIRLARRIADSLSDSGLHGQSRHDYDVEHVLLDAILKTARDPIGARARLAWVAERDGPEQLYAIDLMSKLDAAPAAKTALTRLSNSPDPVLRLSAQQRLLARAIEDSDIELVAELVTTRNNLTDDADSLARLTTRLEEAVGSNDPLKVVQALDVIERLDANGVVFDSELKSKAAERLKALAVGTIPVRATDFASTLAKTTAPEHMSGPALTDYLGELSSDLETFQEVLGRG</sequence>
<reference evidence="1" key="1">
    <citation type="journal article" date="2014" name="Int. J. Syst. Evol. Microbiol.">
        <title>Complete genome of a new Firmicutes species belonging to the dominant human colonic microbiota ('Ruminococcus bicirculans') reveals two chromosomes and a selective capacity to utilize plant glucans.</title>
        <authorList>
            <consortium name="NISC Comparative Sequencing Program"/>
            <person name="Wegmann U."/>
            <person name="Louis P."/>
            <person name="Goesmann A."/>
            <person name="Henrissat B."/>
            <person name="Duncan S.H."/>
            <person name="Flint H.J."/>
        </authorList>
    </citation>
    <scope>NUCLEOTIDE SEQUENCE</scope>
    <source>
        <strain evidence="1">NBRC 108219</strain>
    </source>
</reference>
<organism evidence="1 2">
    <name type="scientific">Algimonas ampicilliniresistens</name>
    <dbReference type="NCBI Taxonomy" id="1298735"/>
    <lineage>
        <taxon>Bacteria</taxon>
        <taxon>Pseudomonadati</taxon>
        <taxon>Pseudomonadota</taxon>
        <taxon>Alphaproteobacteria</taxon>
        <taxon>Maricaulales</taxon>
        <taxon>Robiginitomaculaceae</taxon>
        <taxon>Algimonas</taxon>
    </lineage>
</organism>
<evidence type="ECO:0000313" key="1">
    <source>
        <dbReference type="EMBL" id="GLQ24347.1"/>
    </source>
</evidence>